<evidence type="ECO:0000313" key="2">
    <source>
        <dbReference type="EMBL" id="EEH58352.1"/>
    </source>
</evidence>
<dbReference type="Proteomes" id="UP000001876">
    <property type="component" value="Unassembled WGS sequence"/>
</dbReference>
<accession>C1MNV0</accession>
<evidence type="ECO:0000313" key="3">
    <source>
        <dbReference type="Proteomes" id="UP000001876"/>
    </source>
</evidence>
<feature type="region of interest" description="Disordered" evidence="1">
    <location>
        <begin position="314"/>
        <end position="337"/>
    </location>
</feature>
<dbReference type="PANTHER" id="PTHR47587">
    <property type="entry name" value="OS05G0103500 PROTEIN"/>
    <property type="match status" value="1"/>
</dbReference>
<protein>
    <submittedName>
        <fullName evidence="2">Predicted protein</fullName>
    </submittedName>
</protein>
<dbReference type="InterPro" id="IPR009069">
    <property type="entry name" value="Cys_alpha_HP_mot_SF"/>
</dbReference>
<evidence type="ECO:0000256" key="1">
    <source>
        <dbReference type="SAM" id="MobiDB-lite"/>
    </source>
</evidence>
<dbReference type="KEGG" id="mpp:MICPUCDRAFT_38606"/>
<dbReference type="GeneID" id="9682615"/>
<organism evidence="3">
    <name type="scientific">Micromonas pusilla (strain CCMP1545)</name>
    <name type="common">Picoplanktonic green alga</name>
    <dbReference type="NCBI Taxonomy" id="564608"/>
    <lineage>
        <taxon>Eukaryota</taxon>
        <taxon>Viridiplantae</taxon>
        <taxon>Chlorophyta</taxon>
        <taxon>Mamiellophyceae</taxon>
        <taxon>Mamiellales</taxon>
        <taxon>Mamiellaceae</taxon>
        <taxon>Micromonas</taxon>
    </lineage>
</organism>
<dbReference type="SUPFAM" id="SSF51316">
    <property type="entry name" value="Mss4-like"/>
    <property type="match status" value="1"/>
</dbReference>
<dbReference type="AlphaFoldDB" id="C1MNV0"/>
<keyword evidence="3" id="KW-1185">Reference proteome</keyword>
<sequence>MMYNGEEIWDPDERRRIEENKSWKRSDSPTEAWDIDKERDAVMYKRESLERLLSMTRDDVPKVDRAVVCGECKTRVSRRSDEGEKDKAFLHRRQYGEGFVSLGVYKSADVDAVEDSPEDARASQWWPPRRATKCRCRGCGCVLGWRVSDNPQEIITRRLVEKLDGVEPSAAAETSGRGSSSPPSPGLPQFGSPFGAFPGGSPAFSAPPLPPLAPTDAERAAYPGLESGLARSERLGAALIKRENEELPKVRAWASELHAGAYSIRGAPTPCAEEREACVKCYEGHDGDGLKCGREVAAYDRCARAAMEAFASGKTGAAAGATTREAADSSSDDDDAA</sequence>
<dbReference type="PANTHER" id="PTHR47587:SF2">
    <property type="entry name" value="OS05G0103500 PROTEIN"/>
    <property type="match status" value="1"/>
</dbReference>
<dbReference type="Gene3D" id="2.170.150.20">
    <property type="entry name" value="Peptide methionine sulfoxide reductase"/>
    <property type="match status" value="1"/>
</dbReference>
<dbReference type="EMBL" id="GG663737">
    <property type="protein sequence ID" value="EEH58352.1"/>
    <property type="molecule type" value="Genomic_DNA"/>
</dbReference>
<dbReference type="OrthoDB" id="498675at2759"/>
<gene>
    <name evidence="2" type="ORF">MICPUCDRAFT_38606</name>
</gene>
<name>C1MNV0_MICPC</name>
<proteinExistence type="predicted"/>
<dbReference type="RefSeq" id="XP_003056707.1">
    <property type="nucleotide sequence ID" value="XM_003056661.1"/>
</dbReference>
<dbReference type="SUPFAM" id="SSF47072">
    <property type="entry name" value="Cysteine alpha-hairpin motif"/>
    <property type="match status" value="1"/>
</dbReference>
<feature type="compositionally biased region" description="Low complexity" evidence="1">
    <location>
        <begin position="175"/>
        <end position="204"/>
    </location>
</feature>
<feature type="region of interest" description="Disordered" evidence="1">
    <location>
        <begin position="166"/>
        <end position="217"/>
    </location>
</feature>
<feature type="compositionally biased region" description="Low complexity" evidence="1">
    <location>
        <begin position="314"/>
        <end position="324"/>
    </location>
</feature>
<dbReference type="InterPro" id="IPR011057">
    <property type="entry name" value="Mss4-like_sf"/>
</dbReference>
<reference evidence="2 3" key="1">
    <citation type="journal article" date="2009" name="Science">
        <title>Green evolution and dynamic adaptations revealed by genomes of the marine picoeukaryotes Micromonas.</title>
        <authorList>
            <person name="Worden A.Z."/>
            <person name="Lee J.H."/>
            <person name="Mock T."/>
            <person name="Rouze P."/>
            <person name="Simmons M.P."/>
            <person name="Aerts A.L."/>
            <person name="Allen A.E."/>
            <person name="Cuvelier M.L."/>
            <person name="Derelle E."/>
            <person name="Everett M.V."/>
            <person name="Foulon E."/>
            <person name="Grimwood J."/>
            <person name="Gundlach H."/>
            <person name="Henrissat B."/>
            <person name="Napoli C."/>
            <person name="McDonald S.M."/>
            <person name="Parker M.S."/>
            <person name="Rombauts S."/>
            <person name="Salamov A."/>
            <person name="Von Dassow P."/>
            <person name="Badger J.H."/>
            <person name="Coutinho P.M."/>
            <person name="Demir E."/>
            <person name="Dubchak I."/>
            <person name="Gentemann C."/>
            <person name="Eikrem W."/>
            <person name="Gready J.E."/>
            <person name="John U."/>
            <person name="Lanier W."/>
            <person name="Lindquist E.A."/>
            <person name="Lucas S."/>
            <person name="Mayer K.F."/>
            <person name="Moreau H."/>
            <person name="Not F."/>
            <person name="Otillar R."/>
            <person name="Panaud O."/>
            <person name="Pangilinan J."/>
            <person name="Paulsen I."/>
            <person name="Piegu B."/>
            <person name="Poliakov A."/>
            <person name="Robbens S."/>
            <person name="Schmutz J."/>
            <person name="Toulza E."/>
            <person name="Wyss T."/>
            <person name="Zelensky A."/>
            <person name="Zhou K."/>
            <person name="Armbrust E.V."/>
            <person name="Bhattacharya D."/>
            <person name="Goodenough U.W."/>
            <person name="Van de Peer Y."/>
            <person name="Grigoriev I.V."/>
        </authorList>
    </citation>
    <scope>NUCLEOTIDE SEQUENCE [LARGE SCALE GENOMIC DNA]</scope>
    <source>
        <strain evidence="2 3">CCMP1545</strain>
    </source>
</reference>